<evidence type="ECO:0000256" key="13">
    <source>
        <dbReference type="PROSITE-ProRule" id="PRU01091"/>
    </source>
</evidence>
<dbReference type="PROSITE" id="PS51755">
    <property type="entry name" value="OMPR_PHOB"/>
    <property type="match status" value="1"/>
</dbReference>
<keyword evidence="5" id="KW-0805">Transcription regulation</keyword>
<dbReference type="SUPFAM" id="SSF52172">
    <property type="entry name" value="CheY-like"/>
    <property type="match status" value="1"/>
</dbReference>
<keyword evidence="9" id="KW-0804">Transcription</keyword>
<dbReference type="SMART" id="SM00862">
    <property type="entry name" value="Trans_reg_C"/>
    <property type="match status" value="1"/>
</dbReference>
<name>A0A398AYT2_9BACI</name>
<feature type="modified residue" description="4-aspartylphosphate" evidence="12">
    <location>
        <position position="59"/>
    </location>
</feature>
<protein>
    <recommendedName>
        <fullName evidence="11">Heme response regulator HssR</fullName>
    </recommendedName>
</protein>
<evidence type="ECO:0000313" key="16">
    <source>
        <dbReference type="EMBL" id="RID82204.1"/>
    </source>
</evidence>
<dbReference type="GO" id="GO:0005829">
    <property type="term" value="C:cytosol"/>
    <property type="evidence" value="ECO:0007669"/>
    <property type="project" value="TreeGrafter"/>
</dbReference>
<dbReference type="GO" id="GO:0000156">
    <property type="term" value="F:phosphorelay response regulator activity"/>
    <property type="evidence" value="ECO:0007669"/>
    <property type="project" value="TreeGrafter"/>
</dbReference>
<dbReference type="Gene3D" id="3.40.50.2300">
    <property type="match status" value="1"/>
</dbReference>
<evidence type="ECO:0000256" key="7">
    <source>
        <dbReference type="ARBA" id="ARBA00023125"/>
    </source>
</evidence>
<proteinExistence type="predicted"/>
<dbReference type="PANTHER" id="PTHR48111">
    <property type="entry name" value="REGULATOR OF RPOS"/>
    <property type="match status" value="1"/>
</dbReference>
<dbReference type="GO" id="GO:0032993">
    <property type="term" value="C:protein-DNA complex"/>
    <property type="evidence" value="ECO:0007669"/>
    <property type="project" value="TreeGrafter"/>
</dbReference>
<comment type="subcellular location">
    <subcellularLocation>
        <location evidence="1">Cytoplasm</location>
    </subcellularLocation>
</comment>
<dbReference type="EMBL" id="QWVS01000052">
    <property type="protein sequence ID" value="RID82204.1"/>
    <property type="molecule type" value="Genomic_DNA"/>
</dbReference>
<comment type="caution">
    <text evidence="16">The sequence shown here is derived from an EMBL/GenBank/DDBJ whole genome shotgun (WGS) entry which is preliminary data.</text>
</comment>
<dbReference type="PANTHER" id="PTHR48111:SF49">
    <property type="entry name" value="HEME RESPONSE REGULATOR HSSR"/>
    <property type="match status" value="1"/>
</dbReference>
<comment type="function">
    <text evidence="10">Member of the two-component regulatory system HssS/HssR involved in intracellular heme homeostasis and tempering of staphylococcal virulence. Phosphorylated HssR binds to a direct repeat sequence within hrtAB promoter and activates the expression of hrtAB, an efflux pump, in response to extracellular heme, hemin, hemoglobin or blood.</text>
</comment>
<sequence length="233" mass="27085">MVKGGLILIKILIVDDDMHIRELMKLYLEDENFEVIEKSNGQLAYEYLEKHRVDLIILDIMMPKMDGIKLCQEIRKLYDVPILMITAKDQTQDRIKGFQAGTDDYLAKPFDPVEMVLRVKALLKRARLHTDQILTIGKISLDRTTYEITYPTGEKEILPLKEFELLFLLGSCSGQVFTREVLLEKIWGMDFIGVDRTVDVHIRKLRERLEPYDLAKQIVTLRGIGYRIEVQDG</sequence>
<dbReference type="InterPro" id="IPR036388">
    <property type="entry name" value="WH-like_DNA-bd_sf"/>
</dbReference>
<evidence type="ECO:0000313" key="17">
    <source>
        <dbReference type="Proteomes" id="UP000266016"/>
    </source>
</evidence>
<dbReference type="InterPro" id="IPR016032">
    <property type="entry name" value="Sig_transdc_resp-reg_C-effctor"/>
</dbReference>
<evidence type="ECO:0000259" key="14">
    <source>
        <dbReference type="PROSITE" id="PS50110"/>
    </source>
</evidence>
<dbReference type="GO" id="GO:0006355">
    <property type="term" value="P:regulation of DNA-templated transcription"/>
    <property type="evidence" value="ECO:0007669"/>
    <property type="project" value="InterPro"/>
</dbReference>
<accession>A0A398AYT2</accession>
<evidence type="ECO:0000256" key="6">
    <source>
        <dbReference type="ARBA" id="ARBA00023026"/>
    </source>
</evidence>
<evidence type="ECO:0000259" key="15">
    <source>
        <dbReference type="PROSITE" id="PS51755"/>
    </source>
</evidence>
<evidence type="ECO:0000256" key="4">
    <source>
        <dbReference type="ARBA" id="ARBA00023012"/>
    </source>
</evidence>
<evidence type="ECO:0000256" key="10">
    <source>
        <dbReference type="ARBA" id="ARBA00037471"/>
    </source>
</evidence>
<dbReference type="CDD" id="cd17574">
    <property type="entry name" value="REC_OmpR"/>
    <property type="match status" value="1"/>
</dbReference>
<feature type="domain" description="OmpR/PhoB-type" evidence="15">
    <location>
        <begin position="131"/>
        <end position="230"/>
    </location>
</feature>
<feature type="domain" description="Response regulatory" evidence="14">
    <location>
        <begin position="10"/>
        <end position="123"/>
    </location>
</feature>
<dbReference type="SUPFAM" id="SSF46894">
    <property type="entry name" value="C-terminal effector domain of the bipartite response regulators"/>
    <property type="match status" value="1"/>
</dbReference>
<dbReference type="Gene3D" id="6.10.250.690">
    <property type="match status" value="1"/>
</dbReference>
<dbReference type="PROSITE" id="PS50110">
    <property type="entry name" value="RESPONSE_REGULATORY"/>
    <property type="match status" value="1"/>
</dbReference>
<dbReference type="InterPro" id="IPR039420">
    <property type="entry name" value="WalR-like"/>
</dbReference>
<organism evidence="16 17">
    <name type="scientific">Peribacillus asahii</name>
    <dbReference type="NCBI Taxonomy" id="228899"/>
    <lineage>
        <taxon>Bacteria</taxon>
        <taxon>Bacillati</taxon>
        <taxon>Bacillota</taxon>
        <taxon>Bacilli</taxon>
        <taxon>Bacillales</taxon>
        <taxon>Bacillaceae</taxon>
        <taxon>Peribacillus</taxon>
    </lineage>
</organism>
<keyword evidence="8" id="KW-0010">Activator</keyword>
<evidence type="ECO:0000256" key="5">
    <source>
        <dbReference type="ARBA" id="ARBA00023015"/>
    </source>
</evidence>
<keyword evidence="6" id="KW-0843">Virulence</keyword>
<dbReference type="Pfam" id="PF00072">
    <property type="entry name" value="Response_reg"/>
    <property type="match status" value="1"/>
</dbReference>
<evidence type="ECO:0000256" key="3">
    <source>
        <dbReference type="ARBA" id="ARBA00022553"/>
    </source>
</evidence>
<evidence type="ECO:0000256" key="8">
    <source>
        <dbReference type="ARBA" id="ARBA00023159"/>
    </source>
</evidence>
<dbReference type="InterPro" id="IPR001867">
    <property type="entry name" value="OmpR/PhoB-type_DNA-bd"/>
</dbReference>
<dbReference type="GO" id="GO:0000976">
    <property type="term" value="F:transcription cis-regulatory region binding"/>
    <property type="evidence" value="ECO:0007669"/>
    <property type="project" value="TreeGrafter"/>
</dbReference>
<evidence type="ECO:0000256" key="11">
    <source>
        <dbReference type="ARBA" id="ARBA00039976"/>
    </source>
</evidence>
<dbReference type="AlphaFoldDB" id="A0A398AYT2"/>
<dbReference type="InterPro" id="IPR001789">
    <property type="entry name" value="Sig_transdc_resp-reg_receiver"/>
</dbReference>
<dbReference type="Proteomes" id="UP000266016">
    <property type="component" value="Unassembled WGS sequence"/>
</dbReference>
<keyword evidence="3 12" id="KW-0597">Phosphoprotein</keyword>
<dbReference type="Gene3D" id="1.10.10.10">
    <property type="entry name" value="Winged helix-like DNA-binding domain superfamily/Winged helix DNA-binding domain"/>
    <property type="match status" value="1"/>
</dbReference>
<keyword evidence="2" id="KW-0963">Cytoplasm</keyword>
<evidence type="ECO:0000256" key="1">
    <source>
        <dbReference type="ARBA" id="ARBA00004496"/>
    </source>
</evidence>
<dbReference type="SMART" id="SM00448">
    <property type="entry name" value="REC"/>
    <property type="match status" value="1"/>
</dbReference>
<dbReference type="FunFam" id="3.40.50.2300:FF:000001">
    <property type="entry name" value="DNA-binding response regulator PhoB"/>
    <property type="match status" value="1"/>
</dbReference>
<evidence type="ECO:0000256" key="9">
    <source>
        <dbReference type="ARBA" id="ARBA00023163"/>
    </source>
</evidence>
<dbReference type="CDD" id="cd00383">
    <property type="entry name" value="trans_reg_C"/>
    <property type="match status" value="1"/>
</dbReference>
<keyword evidence="4" id="KW-0902">Two-component regulatory system</keyword>
<keyword evidence="7 13" id="KW-0238">DNA-binding</keyword>
<keyword evidence="17" id="KW-1185">Reference proteome</keyword>
<dbReference type="Pfam" id="PF00486">
    <property type="entry name" value="Trans_reg_C"/>
    <property type="match status" value="1"/>
</dbReference>
<reference evidence="16 17" key="1">
    <citation type="submission" date="2018-08" db="EMBL/GenBank/DDBJ databases">
        <title>Bacillus jemisoniae sp. nov., Bacillus chryseoplanitiae sp. nov., Bacillus resnikiae sp. nov., and Bacillus frankliniae sp. nov., isolated from Viking spacecraft and associated surfaces.</title>
        <authorList>
            <person name="Seuylemezian A."/>
            <person name="Vaishampayan P."/>
        </authorList>
    </citation>
    <scope>NUCLEOTIDE SEQUENCE [LARGE SCALE GENOMIC DNA]</scope>
    <source>
        <strain evidence="16 17">MA001</strain>
    </source>
</reference>
<evidence type="ECO:0000256" key="2">
    <source>
        <dbReference type="ARBA" id="ARBA00022490"/>
    </source>
</evidence>
<gene>
    <name evidence="16" type="ORF">D1953_18805</name>
</gene>
<feature type="DNA-binding region" description="OmpR/PhoB-type" evidence="13">
    <location>
        <begin position="131"/>
        <end position="230"/>
    </location>
</feature>
<evidence type="ECO:0000256" key="12">
    <source>
        <dbReference type="PROSITE-ProRule" id="PRU00169"/>
    </source>
</evidence>
<dbReference type="InterPro" id="IPR011006">
    <property type="entry name" value="CheY-like_superfamily"/>
</dbReference>